<dbReference type="EMBL" id="JALNTZ010000003">
    <property type="protein sequence ID" value="KAJ3657373.1"/>
    <property type="molecule type" value="Genomic_DNA"/>
</dbReference>
<keyword evidence="3" id="KW-1185">Reference proteome</keyword>
<evidence type="ECO:0000313" key="2">
    <source>
        <dbReference type="EMBL" id="KAJ3657373.1"/>
    </source>
</evidence>
<organism evidence="2 3">
    <name type="scientific">Zophobas morio</name>
    <dbReference type="NCBI Taxonomy" id="2755281"/>
    <lineage>
        <taxon>Eukaryota</taxon>
        <taxon>Metazoa</taxon>
        <taxon>Ecdysozoa</taxon>
        <taxon>Arthropoda</taxon>
        <taxon>Hexapoda</taxon>
        <taxon>Insecta</taxon>
        <taxon>Pterygota</taxon>
        <taxon>Neoptera</taxon>
        <taxon>Endopterygota</taxon>
        <taxon>Coleoptera</taxon>
        <taxon>Polyphaga</taxon>
        <taxon>Cucujiformia</taxon>
        <taxon>Tenebrionidae</taxon>
        <taxon>Zophobas</taxon>
    </lineage>
</organism>
<feature type="region of interest" description="Disordered" evidence="1">
    <location>
        <begin position="1"/>
        <end position="27"/>
    </location>
</feature>
<gene>
    <name evidence="2" type="ORF">Zmor_009182</name>
</gene>
<sequence>MSNVAILDKKKHSENAKPKIKSHSSKNPTVLQNTALGLILSSNFAYLKNNTSHHHKISSAQINSRFLEVETVKTGSRSLRKGFKSDLCATPFQSTTGHSPDGYFMVKHPFSENQPRLENFAQMHPKCLLSVERKLGRSTVPYFENLPKLGNSRELALQLLLLAGGRDHKRKEGFIVSQRKYLDLVHLNVLNENSLNNFIYLQHNCVLNLHISATKLCVVVGRLNLSSKSLNMNSRKYHEITDKNHLEGEGVYELIVRVKANNLVAFITGQCLFRPAINWFLRKRPRRRSHQQAIPWHLIHAYNKIYS</sequence>
<name>A0AA38IG12_9CUCU</name>
<dbReference type="Proteomes" id="UP001168821">
    <property type="component" value="Unassembled WGS sequence"/>
</dbReference>
<evidence type="ECO:0000313" key="3">
    <source>
        <dbReference type="Proteomes" id="UP001168821"/>
    </source>
</evidence>
<reference evidence="2" key="1">
    <citation type="journal article" date="2023" name="G3 (Bethesda)">
        <title>Whole genome assemblies of Zophobas morio and Tenebrio molitor.</title>
        <authorList>
            <person name="Kaur S."/>
            <person name="Stinson S.A."/>
            <person name="diCenzo G.C."/>
        </authorList>
    </citation>
    <scope>NUCLEOTIDE SEQUENCE</scope>
    <source>
        <strain evidence="2">QUZm001</strain>
    </source>
</reference>
<protein>
    <submittedName>
        <fullName evidence="2">Uncharacterized protein</fullName>
    </submittedName>
</protein>
<dbReference type="AlphaFoldDB" id="A0AA38IG12"/>
<proteinExistence type="predicted"/>
<evidence type="ECO:0000256" key="1">
    <source>
        <dbReference type="SAM" id="MobiDB-lite"/>
    </source>
</evidence>
<feature type="compositionally biased region" description="Basic and acidic residues" evidence="1">
    <location>
        <begin position="7"/>
        <end position="17"/>
    </location>
</feature>
<comment type="caution">
    <text evidence="2">The sequence shown here is derived from an EMBL/GenBank/DDBJ whole genome shotgun (WGS) entry which is preliminary data.</text>
</comment>
<accession>A0AA38IG12</accession>